<keyword evidence="2" id="KW-1185">Reference proteome</keyword>
<comment type="caution">
    <text evidence="1">The sequence shown here is derived from an EMBL/GenBank/DDBJ whole genome shotgun (WGS) entry which is preliminary data.</text>
</comment>
<proteinExistence type="predicted"/>
<organism evidence="1 2">
    <name type="scientific">Hygrophoropsis aurantiaca</name>
    <dbReference type="NCBI Taxonomy" id="72124"/>
    <lineage>
        <taxon>Eukaryota</taxon>
        <taxon>Fungi</taxon>
        <taxon>Dikarya</taxon>
        <taxon>Basidiomycota</taxon>
        <taxon>Agaricomycotina</taxon>
        <taxon>Agaricomycetes</taxon>
        <taxon>Agaricomycetidae</taxon>
        <taxon>Boletales</taxon>
        <taxon>Coniophorineae</taxon>
        <taxon>Hygrophoropsidaceae</taxon>
        <taxon>Hygrophoropsis</taxon>
    </lineage>
</organism>
<dbReference type="Proteomes" id="UP000790377">
    <property type="component" value="Unassembled WGS sequence"/>
</dbReference>
<accession>A0ACB8ARQ7</accession>
<protein>
    <submittedName>
        <fullName evidence="1">Uncharacterized protein</fullName>
    </submittedName>
</protein>
<evidence type="ECO:0000313" key="2">
    <source>
        <dbReference type="Proteomes" id="UP000790377"/>
    </source>
</evidence>
<sequence length="75" mass="8221">MAPRTEAKADSEKPAKKTKSSGGGSKKKLSAFNKFMQAEMARLKESEPDIAHQDRFKLATANWKTAKENPRATAA</sequence>
<dbReference type="EMBL" id="MU267597">
    <property type="protein sequence ID" value="KAH7915698.1"/>
    <property type="molecule type" value="Genomic_DNA"/>
</dbReference>
<name>A0ACB8ARQ7_9AGAM</name>
<gene>
    <name evidence="1" type="ORF">BJ138DRAFT_1109405</name>
</gene>
<evidence type="ECO:0000313" key="1">
    <source>
        <dbReference type="EMBL" id="KAH7915698.1"/>
    </source>
</evidence>
<reference evidence="1" key="1">
    <citation type="journal article" date="2021" name="New Phytol.">
        <title>Evolutionary innovations through gain and loss of genes in the ectomycorrhizal Boletales.</title>
        <authorList>
            <person name="Wu G."/>
            <person name="Miyauchi S."/>
            <person name="Morin E."/>
            <person name="Kuo A."/>
            <person name="Drula E."/>
            <person name="Varga T."/>
            <person name="Kohler A."/>
            <person name="Feng B."/>
            <person name="Cao Y."/>
            <person name="Lipzen A."/>
            <person name="Daum C."/>
            <person name="Hundley H."/>
            <person name="Pangilinan J."/>
            <person name="Johnson J."/>
            <person name="Barry K."/>
            <person name="LaButti K."/>
            <person name="Ng V."/>
            <person name="Ahrendt S."/>
            <person name="Min B."/>
            <person name="Choi I.G."/>
            <person name="Park H."/>
            <person name="Plett J.M."/>
            <person name="Magnuson J."/>
            <person name="Spatafora J.W."/>
            <person name="Nagy L.G."/>
            <person name="Henrissat B."/>
            <person name="Grigoriev I.V."/>
            <person name="Yang Z.L."/>
            <person name="Xu J."/>
            <person name="Martin F.M."/>
        </authorList>
    </citation>
    <scope>NUCLEOTIDE SEQUENCE</scope>
    <source>
        <strain evidence="1">ATCC 28755</strain>
    </source>
</reference>